<dbReference type="STRING" id="1387277.SAMN06295998_11922"/>
<keyword evidence="2" id="KW-1185">Reference proteome</keyword>
<dbReference type="Proteomes" id="UP000192330">
    <property type="component" value="Unassembled WGS sequence"/>
</dbReference>
<dbReference type="EMBL" id="FWYD01000019">
    <property type="protein sequence ID" value="SMD02104.1"/>
    <property type="molecule type" value="Genomic_DNA"/>
</dbReference>
<protein>
    <submittedName>
        <fullName evidence="1">Uncharacterized protein</fullName>
    </submittedName>
</protein>
<gene>
    <name evidence="1" type="ORF">SAMN06295998_11922</name>
</gene>
<name>A0A1W2DXA4_9RHOB</name>
<proteinExistence type="predicted"/>
<organism evidence="1 2">
    <name type="scientific">Primorskyibacter flagellatus</name>
    <dbReference type="NCBI Taxonomy" id="1387277"/>
    <lineage>
        <taxon>Bacteria</taxon>
        <taxon>Pseudomonadati</taxon>
        <taxon>Pseudomonadota</taxon>
        <taxon>Alphaproteobacteria</taxon>
        <taxon>Rhodobacterales</taxon>
        <taxon>Roseobacteraceae</taxon>
        <taxon>Primorskyibacter</taxon>
    </lineage>
</organism>
<evidence type="ECO:0000313" key="2">
    <source>
        <dbReference type="Proteomes" id="UP000192330"/>
    </source>
</evidence>
<accession>A0A1W2DXA4</accession>
<evidence type="ECO:0000313" key="1">
    <source>
        <dbReference type="EMBL" id="SMD02104.1"/>
    </source>
</evidence>
<reference evidence="1 2" key="1">
    <citation type="submission" date="2017-04" db="EMBL/GenBank/DDBJ databases">
        <authorList>
            <person name="Afonso C.L."/>
            <person name="Miller P.J."/>
            <person name="Scott M.A."/>
            <person name="Spackman E."/>
            <person name="Goraichik I."/>
            <person name="Dimitrov K.M."/>
            <person name="Suarez D.L."/>
            <person name="Swayne D.E."/>
        </authorList>
    </citation>
    <scope>NUCLEOTIDE SEQUENCE [LARGE SCALE GENOMIC DNA]</scope>
    <source>
        <strain evidence="1 2">CGMCC 1.12644</strain>
    </source>
</reference>
<sequence length="66" mass="7652">MGKQLSSDAFAENDLTALRGQRVHATPIKRVLDANTRQVVGWLYRWNTGHLSVMWKGERCENFVYE</sequence>
<dbReference type="AlphaFoldDB" id="A0A1W2DXA4"/>